<proteinExistence type="predicted"/>
<reference evidence="1" key="1">
    <citation type="submission" date="2019-11" db="EMBL/GenBank/DDBJ databases">
        <title>Nori genome reveals adaptations in red seaweeds to the harsh intertidal environment.</title>
        <authorList>
            <person name="Wang D."/>
            <person name="Mao Y."/>
        </authorList>
    </citation>
    <scope>NUCLEOTIDE SEQUENCE</scope>
    <source>
        <tissue evidence="1">Gametophyte</tissue>
    </source>
</reference>
<comment type="caution">
    <text evidence="1">The sequence shown here is derived from an EMBL/GenBank/DDBJ whole genome shotgun (WGS) entry which is preliminary data.</text>
</comment>
<dbReference type="Proteomes" id="UP000798662">
    <property type="component" value="Chromosome 1"/>
</dbReference>
<dbReference type="EMBL" id="CM020618">
    <property type="protein sequence ID" value="KAK1858368.1"/>
    <property type="molecule type" value="Genomic_DNA"/>
</dbReference>
<evidence type="ECO:0000313" key="2">
    <source>
        <dbReference type="Proteomes" id="UP000798662"/>
    </source>
</evidence>
<gene>
    <name evidence="1" type="ORF">I4F81_000975</name>
</gene>
<sequence>MSRTALAVRAVSTMSVGSPKVTLALDAFCMRQFDDPTYAGTRLEWNKEDFEARINAEYEARLSSSDGDPGAVLKDGYAPFCKHLFVRNFIPSATLTTLAITPENEALLRTKYAARAETELPVLTRFFPLAAVGAGGAAHWLDIILYSREQIINERASRPGDEPDGGRGGEAAIAASMGDAPWRIISVKAQEVDTELPMQPITVMRNALIGEGGSGVGIDRGAYEASVAYWRDRAVIM</sequence>
<protein>
    <submittedName>
        <fullName evidence="1">Uncharacterized protein</fullName>
    </submittedName>
</protein>
<evidence type="ECO:0000313" key="1">
    <source>
        <dbReference type="EMBL" id="KAK1858368.1"/>
    </source>
</evidence>
<accession>A0ACC3BKC3</accession>
<keyword evidence="2" id="KW-1185">Reference proteome</keyword>
<name>A0ACC3BKC3_PYRYE</name>
<organism evidence="1 2">
    <name type="scientific">Pyropia yezoensis</name>
    <name type="common">Susabi-nori</name>
    <name type="synonym">Porphyra yezoensis</name>
    <dbReference type="NCBI Taxonomy" id="2788"/>
    <lineage>
        <taxon>Eukaryota</taxon>
        <taxon>Rhodophyta</taxon>
        <taxon>Bangiophyceae</taxon>
        <taxon>Bangiales</taxon>
        <taxon>Bangiaceae</taxon>
        <taxon>Pyropia</taxon>
    </lineage>
</organism>